<evidence type="ECO:0000256" key="11">
    <source>
        <dbReference type="ARBA" id="ARBA00023136"/>
    </source>
</evidence>
<dbReference type="InterPro" id="IPR010514">
    <property type="entry name" value="COX_ARM"/>
</dbReference>
<dbReference type="EMBL" id="SMFY01000006">
    <property type="protein sequence ID" value="TCK16705.1"/>
    <property type="molecule type" value="Genomic_DNA"/>
</dbReference>
<evidence type="ECO:0000256" key="5">
    <source>
        <dbReference type="ARBA" id="ARBA00022660"/>
    </source>
</evidence>
<keyword evidence="7" id="KW-0732">Signal</keyword>
<keyword evidence="4" id="KW-1003">Cell membrane</keyword>
<evidence type="ECO:0000256" key="7">
    <source>
        <dbReference type="ARBA" id="ARBA00022729"/>
    </source>
</evidence>
<dbReference type="GO" id="GO:0009486">
    <property type="term" value="F:cytochrome bo3 ubiquinol oxidase activity"/>
    <property type="evidence" value="ECO:0007669"/>
    <property type="project" value="InterPro"/>
</dbReference>
<keyword evidence="9 12" id="KW-1133">Transmembrane helix</keyword>
<dbReference type="Gene3D" id="1.10.287.90">
    <property type="match status" value="1"/>
</dbReference>
<dbReference type="PANTHER" id="PTHR22888:SF18">
    <property type="entry name" value="CYTOCHROME BO(3) UBIQUINOL OXIDASE SUBUNIT 2"/>
    <property type="match status" value="1"/>
</dbReference>
<feature type="transmembrane region" description="Helical" evidence="12">
    <location>
        <begin position="109"/>
        <end position="129"/>
    </location>
</feature>
<comment type="similarity">
    <text evidence="2">Belongs to the cytochrome c oxidase subunit 2 family.</text>
</comment>
<comment type="subcellular location">
    <subcellularLocation>
        <location evidence="1">Cell membrane</location>
        <topology evidence="1">Multi-pass membrane protein</topology>
    </subcellularLocation>
</comment>
<feature type="domain" description="Cytochrome oxidase subunit II copper A binding" evidence="13">
    <location>
        <begin position="143"/>
        <end position="255"/>
    </location>
</feature>
<dbReference type="Proteomes" id="UP000295030">
    <property type="component" value="Unassembled WGS sequence"/>
</dbReference>
<dbReference type="InterPro" id="IPR002429">
    <property type="entry name" value="CcO_II-like_C"/>
</dbReference>
<evidence type="ECO:0000259" key="13">
    <source>
        <dbReference type="PROSITE" id="PS50857"/>
    </source>
</evidence>
<accession>A0A4R1H9A7</accession>
<evidence type="ECO:0000256" key="6">
    <source>
        <dbReference type="ARBA" id="ARBA00022692"/>
    </source>
</evidence>
<dbReference type="PROSITE" id="PS50999">
    <property type="entry name" value="COX2_TM"/>
    <property type="match status" value="1"/>
</dbReference>
<evidence type="ECO:0000256" key="4">
    <source>
        <dbReference type="ARBA" id="ARBA00022475"/>
    </source>
</evidence>
<organism evidence="15 16">
    <name type="scientific">Ancylobacter aquaticus</name>
    <dbReference type="NCBI Taxonomy" id="100"/>
    <lineage>
        <taxon>Bacteria</taxon>
        <taxon>Pseudomonadati</taxon>
        <taxon>Pseudomonadota</taxon>
        <taxon>Alphaproteobacteria</taxon>
        <taxon>Hyphomicrobiales</taxon>
        <taxon>Xanthobacteraceae</taxon>
        <taxon>Ancylobacter</taxon>
    </lineage>
</organism>
<evidence type="ECO:0000256" key="9">
    <source>
        <dbReference type="ARBA" id="ARBA00022989"/>
    </source>
</evidence>
<feature type="transmembrane region" description="Helical" evidence="12">
    <location>
        <begin position="30"/>
        <end position="52"/>
    </location>
</feature>
<dbReference type="PROSITE" id="PS50857">
    <property type="entry name" value="COX2_CUA"/>
    <property type="match status" value="1"/>
</dbReference>
<evidence type="ECO:0000256" key="3">
    <source>
        <dbReference type="ARBA" id="ARBA00022448"/>
    </source>
</evidence>
<evidence type="ECO:0000313" key="15">
    <source>
        <dbReference type="EMBL" id="TCK16705.1"/>
    </source>
</evidence>
<sequence length="339" mass="35717">MPGSQGGSVTLRGIVGLLAAAVPKIALPKIALPAIALLAIALPGAGFAGSFLEPAGPIAAGQLSHFGVISMLMLIVIVPMFVALPIVLYRYRRGGKGTYRPDWEFNWGLELLIWGVPVALVVALGTALWRQTIVGDPYRALGPDPLVVEVVALDWKFLFLYPEQGVATLDLLALPEGRPITLKLTSGTVMQSFIIPRLAGQIYAMAGMQTQLNLLADETGDFTGRNTQYNGLGFATQSFTTRVMSADDFEGWVATAKTQQAGLDAAAYARLLPPAVVNEPVIYARFTPGLFDQIIASFAPGMAGGHAGHGPQAGADTPAAITAPATSHQQHDHTPEAAQ</sequence>
<evidence type="ECO:0000313" key="16">
    <source>
        <dbReference type="Proteomes" id="UP000295030"/>
    </source>
</evidence>
<dbReference type="PANTHER" id="PTHR22888">
    <property type="entry name" value="CYTOCHROME C OXIDASE, SUBUNIT II"/>
    <property type="match status" value="1"/>
</dbReference>
<dbReference type="Gene3D" id="2.60.40.420">
    <property type="entry name" value="Cupredoxins - blue copper proteins"/>
    <property type="match status" value="1"/>
</dbReference>
<keyword evidence="11 12" id="KW-0472">Membrane</keyword>
<dbReference type="InterPro" id="IPR036257">
    <property type="entry name" value="Cyt_c_oxidase_su2_TM_sf"/>
</dbReference>
<dbReference type="SUPFAM" id="SSF81464">
    <property type="entry name" value="Cytochrome c oxidase subunit II-like, transmembrane region"/>
    <property type="match status" value="1"/>
</dbReference>
<dbReference type="CDD" id="cd04212">
    <property type="entry name" value="CuRO_UO_II"/>
    <property type="match status" value="1"/>
</dbReference>
<gene>
    <name evidence="15" type="ORF">EV667_4298</name>
</gene>
<dbReference type="SUPFAM" id="SSF49503">
    <property type="entry name" value="Cupredoxins"/>
    <property type="match status" value="1"/>
</dbReference>
<feature type="transmembrane region" description="Helical" evidence="12">
    <location>
        <begin position="64"/>
        <end position="88"/>
    </location>
</feature>
<keyword evidence="6 12" id="KW-0812">Transmembrane</keyword>
<name>A0A4R1H9A7_ANCAQ</name>
<dbReference type="InterPro" id="IPR008972">
    <property type="entry name" value="Cupredoxin"/>
</dbReference>
<comment type="caution">
    <text evidence="15">The sequence shown here is derived from an EMBL/GenBank/DDBJ whole genome shotgun (WGS) entry which is preliminary data.</text>
</comment>
<dbReference type="Pfam" id="PF06481">
    <property type="entry name" value="COX_ARM"/>
    <property type="match status" value="1"/>
</dbReference>
<dbReference type="InterPro" id="IPR011759">
    <property type="entry name" value="Cyt_c_oxidase_su2_TM_dom"/>
</dbReference>
<evidence type="ECO:0000256" key="2">
    <source>
        <dbReference type="ARBA" id="ARBA00007866"/>
    </source>
</evidence>
<dbReference type="GO" id="GO:0042773">
    <property type="term" value="P:ATP synthesis coupled electron transport"/>
    <property type="evidence" value="ECO:0007669"/>
    <property type="project" value="TreeGrafter"/>
</dbReference>
<keyword evidence="5" id="KW-0679">Respiratory chain</keyword>
<keyword evidence="16" id="KW-1185">Reference proteome</keyword>
<reference evidence="15 16" key="1">
    <citation type="submission" date="2019-03" db="EMBL/GenBank/DDBJ databases">
        <title>Genomic Encyclopedia of Type Strains, Phase IV (KMG-IV): sequencing the most valuable type-strain genomes for metagenomic binning, comparative biology and taxonomic classification.</title>
        <authorList>
            <person name="Goeker M."/>
        </authorList>
    </citation>
    <scope>NUCLEOTIDE SEQUENCE [LARGE SCALE GENOMIC DNA]</scope>
    <source>
        <strain evidence="15 16">DSM 101</strain>
    </source>
</reference>
<evidence type="ECO:0000256" key="10">
    <source>
        <dbReference type="ARBA" id="ARBA00023002"/>
    </source>
</evidence>
<evidence type="ECO:0000256" key="8">
    <source>
        <dbReference type="ARBA" id="ARBA00022982"/>
    </source>
</evidence>
<keyword evidence="8" id="KW-0249">Electron transport</keyword>
<keyword evidence="10" id="KW-0560">Oxidoreductase</keyword>
<keyword evidence="3" id="KW-0813">Transport</keyword>
<dbReference type="InterPro" id="IPR045187">
    <property type="entry name" value="CcO_II"/>
</dbReference>
<dbReference type="GO" id="GO:0005886">
    <property type="term" value="C:plasma membrane"/>
    <property type="evidence" value="ECO:0007669"/>
    <property type="project" value="UniProtKB-SubCell"/>
</dbReference>
<dbReference type="GO" id="GO:0004129">
    <property type="term" value="F:cytochrome-c oxidase activity"/>
    <property type="evidence" value="ECO:0007669"/>
    <property type="project" value="InterPro"/>
</dbReference>
<feature type="domain" description="Cytochrome oxidase subunit II transmembrane region profile" evidence="14">
    <location>
        <begin position="43"/>
        <end position="139"/>
    </location>
</feature>
<dbReference type="GO" id="GO:0005507">
    <property type="term" value="F:copper ion binding"/>
    <property type="evidence" value="ECO:0007669"/>
    <property type="project" value="InterPro"/>
</dbReference>
<evidence type="ECO:0000256" key="12">
    <source>
        <dbReference type="SAM" id="Phobius"/>
    </source>
</evidence>
<protein>
    <submittedName>
        <fullName evidence="15">Cytochrome bo3 quinol oxidase subunit 2</fullName>
    </submittedName>
</protein>
<dbReference type="AlphaFoldDB" id="A0A4R1H9A7"/>
<dbReference type="InterPro" id="IPR034227">
    <property type="entry name" value="CuRO_UO_II"/>
</dbReference>
<evidence type="ECO:0000259" key="14">
    <source>
        <dbReference type="PROSITE" id="PS50999"/>
    </source>
</evidence>
<evidence type="ECO:0000256" key="1">
    <source>
        <dbReference type="ARBA" id="ARBA00004651"/>
    </source>
</evidence>
<proteinExistence type="inferred from homology"/>